<keyword evidence="4" id="KW-1185">Reference proteome</keyword>
<feature type="compositionally biased region" description="Polar residues" evidence="1">
    <location>
        <begin position="90"/>
        <end position="107"/>
    </location>
</feature>
<organism evidence="3 4">
    <name type="scientific">Myriangium duriaei CBS 260.36</name>
    <dbReference type="NCBI Taxonomy" id="1168546"/>
    <lineage>
        <taxon>Eukaryota</taxon>
        <taxon>Fungi</taxon>
        <taxon>Dikarya</taxon>
        <taxon>Ascomycota</taxon>
        <taxon>Pezizomycotina</taxon>
        <taxon>Dothideomycetes</taxon>
        <taxon>Dothideomycetidae</taxon>
        <taxon>Myriangiales</taxon>
        <taxon>Myriangiaceae</taxon>
        <taxon>Myriangium</taxon>
    </lineage>
</organism>
<protein>
    <recommendedName>
        <fullName evidence="5">DUF3824 domain-containing protein</fullName>
    </recommendedName>
</protein>
<feature type="compositionally biased region" description="Basic and acidic residues" evidence="1">
    <location>
        <begin position="262"/>
        <end position="273"/>
    </location>
</feature>
<feature type="compositionally biased region" description="Basic and acidic residues" evidence="1">
    <location>
        <begin position="356"/>
        <end position="366"/>
    </location>
</feature>
<feature type="compositionally biased region" description="Polar residues" evidence="1">
    <location>
        <begin position="165"/>
        <end position="183"/>
    </location>
</feature>
<evidence type="ECO:0000313" key="4">
    <source>
        <dbReference type="Proteomes" id="UP000799439"/>
    </source>
</evidence>
<feature type="compositionally biased region" description="Polar residues" evidence="1">
    <location>
        <begin position="313"/>
        <end position="331"/>
    </location>
</feature>
<feature type="compositionally biased region" description="Polar residues" evidence="1">
    <location>
        <begin position="386"/>
        <end position="402"/>
    </location>
</feature>
<feature type="signal peptide" evidence="2">
    <location>
        <begin position="1"/>
        <end position="18"/>
    </location>
</feature>
<feature type="compositionally biased region" description="Basic and acidic residues" evidence="1">
    <location>
        <begin position="283"/>
        <end position="293"/>
    </location>
</feature>
<reference evidence="3" key="1">
    <citation type="journal article" date="2020" name="Stud. Mycol.">
        <title>101 Dothideomycetes genomes: a test case for predicting lifestyles and emergence of pathogens.</title>
        <authorList>
            <person name="Haridas S."/>
            <person name="Albert R."/>
            <person name="Binder M."/>
            <person name="Bloem J."/>
            <person name="Labutti K."/>
            <person name="Salamov A."/>
            <person name="Andreopoulos B."/>
            <person name="Baker S."/>
            <person name="Barry K."/>
            <person name="Bills G."/>
            <person name="Bluhm B."/>
            <person name="Cannon C."/>
            <person name="Castanera R."/>
            <person name="Culley D."/>
            <person name="Daum C."/>
            <person name="Ezra D."/>
            <person name="Gonzalez J."/>
            <person name="Henrissat B."/>
            <person name="Kuo A."/>
            <person name="Liang C."/>
            <person name="Lipzen A."/>
            <person name="Lutzoni F."/>
            <person name="Magnuson J."/>
            <person name="Mondo S."/>
            <person name="Nolan M."/>
            <person name="Ohm R."/>
            <person name="Pangilinan J."/>
            <person name="Park H.-J."/>
            <person name="Ramirez L."/>
            <person name="Alfaro M."/>
            <person name="Sun H."/>
            <person name="Tritt A."/>
            <person name="Yoshinaga Y."/>
            <person name="Zwiers L.-H."/>
            <person name="Turgeon B."/>
            <person name="Goodwin S."/>
            <person name="Spatafora J."/>
            <person name="Crous P."/>
            <person name="Grigoriev I."/>
        </authorList>
    </citation>
    <scope>NUCLEOTIDE SEQUENCE</scope>
    <source>
        <strain evidence="3">CBS 260.36</strain>
    </source>
</reference>
<evidence type="ECO:0000256" key="1">
    <source>
        <dbReference type="SAM" id="MobiDB-lite"/>
    </source>
</evidence>
<feature type="region of interest" description="Disordered" evidence="1">
    <location>
        <begin position="53"/>
        <end position="423"/>
    </location>
</feature>
<feature type="compositionally biased region" description="Basic and acidic residues" evidence="1">
    <location>
        <begin position="335"/>
        <end position="346"/>
    </location>
</feature>
<sequence>MRFPVILAVSAGAASVSAYRPGELNARAVYDAGYKAGLQARAVQERSYNHFVARSGSSSKTPFKIHEDSTATRGRSRSPSPDRSGRLRTPSPSVTRESQNAANQQAGSGRHPHGDGPGQENVAPRMRRRSGNSSKKPIKIHEDSTATRGRSRSPSPDRSGRLRTPSPSVSRESQNAANQQAGSGRQPHGDGGGRENVAPRMLRRSGNGSKKPFKIHEDSSATRGRSRSPSPDRSGRLRTPSPSVSRESQNAANQQAGTGRQPDGDGPGKENRAPRMFRRSKDKKPIKIHEDSSATRGRSRSPSPDRSGRLRTPSPSVTRESQNAANQQAGTGRQPDGDGPGKENRAPRMFRRSKDKKPIKIHEDSSATRGRSRSPSPDRSGRLRTPSPSVTRESQNAENQRAQHGRYPDGDGPGKENRAPRMK</sequence>
<dbReference type="Proteomes" id="UP000799439">
    <property type="component" value="Unassembled WGS sequence"/>
</dbReference>
<keyword evidence="2" id="KW-0732">Signal</keyword>
<gene>
    <name evidence="3" type="ORF">K461DRAFT_85642</name>
</gene>
<dbReference type="EMBL" id="ML996082">
    <property type="protein sequence ID" value="KAF2155956.1"/>
    <property type="molecule type" value="Genomic_DNA"/>
</dbReference>
<feature type="chain" id="PRO_5040237586" description="DUF3824 domain-containing protein" evidence="2">
    <location>
        <begin position="19"/>
        <end position="423"/>
    </location>
</feature>
<comment type="caution">
    <text evidence="3">The sequence shown here is derived from an EMBL/GenBank/DDBJ whole genome shotgun (WGS) entry which is preliminary data.</text>
</comment>
<proteinExistence type="predicted"/>
<accession>A0A9P4J6G6</accession>
<dbReference type="AlphaFoldDB" id="A0A9P4J6G6"/>
<evidence type="ECO:0000256" key="2">
    <source>
        <dbReference type="SAM" id="SignalP"/>
    </source>
</evidence>
<evidence type="ECO:0000313" key="3">
    <source>
        <dbReference type="EMBL" id="KAF2155956.1"/>
    </source>
</evidence>
<feature type="compositionally biased region" description="Basic and acidic residues" evidence="1">
    <location>
        <begin position="406"/>
        <end position="423"/>
    </location>
</feature>
<name>A0A9P4J6G6_9PEZI</name>
<feature type="compositionally biased region" description="Polar residues" evidence="1">
    <location>
        <begin position="240"/>
        <end position="258"/>
    </location>
</feature>
<evidence type="ECO:0008006" key="5">
    <source>
        <dbReference type="Google" id="ProtNLM"/>
    </source>
</evidence>